<dbReference type="GO" id="GO:0005634">
    <property type="term" value="C:nucleus"/>
    <property type="evidence" value="ECO:0007669"/>
    <property type="project" value="UniProtKB-UniRule"/>
</dbReference>
<dbReference type="PROSITE" id="PS50118">
    <property type="entry name" value="HMG_BOX_2"/>
    <property type="match status" value="1"/>
</dbReference>
<organism evidence="4 5">
    <name type="scientific">Funneliformis caledonium</name>
    <dbReference type="NCBI Taxonomy" id="1117310"/>
    <lineage>
        <taxon>Eukaryota</taxon>
        <taxon>Fungi</taxon>
        <taxon>Fungi incertae sedis</taxon>
        <taxon>Mucoromycota</taxon>
        <taxon>Glomeromycotina</taxon>
        <taxon>Glomeromycetes</taxon>
        <taxon>Glomerales</taxon>
        <taxon>Glomeraceae</taxon>
        <taxon>Funneliformis</taxon>
    </lineage>
</organism>
<dbReference type="Pfam" id="PF00505">
    <property type="entry name" value="HMG_box"/>
    <property type="match status" value="1"/>
</dbReference>
<dbReference type="InterPro" id="IPR009071">
    <property type="entry name" value="HMG_box_dom"/>
</dbReference>
<dbReference type="EMBL" id="CAJVPQ010000277">
    <property type="protein sequence ID" value="CAG8465821.1"/>
    <property type="molecule type" value="Genomic_DNA"/>
</dbReference>
<dbReference type="SMART" id="SM00398">
    <property type="entry name" value="HMG"/>
    <property type="match status" value="1"/>
</dbReference>
<feature type="domain" description="HMG box" evidence="3">
    <location>
        <begin position="49"/>
        <end position="116"/>
    </location>
</feature>
<protein>
    <submittedName>
        <fullName evidence="4">16247_t:CDS:1</fullName>
    </submittedName>
</protein>
<feature type="compositionally biased region" description="Basic residues" evidence="2">
    <location>
        <begin position="1"/>
        <end position="21"/>
    </location>
</feature>
<reference evidence="4" key="1">
    <citation type="submission" date="2021-06" db="EMBL/GenBank/DDBJ databases">
        <authorList>
            <person name="Kallberg Y."/>
            <person name="Tangrot J."/>
            <person name="Rosling A."/>
        </authorList>
    </citation>
    <scope>NUCLEOTIDE SEQUENCE</scope>
    <source>
        <strain evidence="4">UK204</strain>
    </source>
</reference>
<accession>A0A9N8YZE3</accession>
<evidence type="ECO:0000259" key="3">
    <source>
        <dbReference type="PROSITE" id="PS50118"/>
    </source>
</evidence>
<dbReference type="InterPro" id="IPR036910">
    <property type="entry name" value="HMG_box_dom_sf"/>
</dbReference>
<dbReference type="GO" id="GO:0003677">
    <property type="term" value="F:DNA binding"/>
    <property type="evidence" value="ECO:0007669"/>
    <property type="project" value="UniProtKB-UniRule"/>
</dbReference>
<gene>
    <name evidence="4" type="ORF">FCALED_LOCUS1972</name>
</gene>
<proteinExistence type="predicted"/>
<evidence type="ECO:0000313" key="5">
    <source>
        <dbReference type="Proteomes" id="UP000789570"/>
    </source>
</evidence>
<evidence type="ECO:0000256" key="1">
    <source>
        <dbReference type="PROSITE-ProRule" id="PRU00267"/>
    </source>
</evidence>
<keyword evidence="1" id="KW-0539">Nucleus</keyword>
<dbReference type="AlphaFoldDB" id="A0A9N8YZE3"/>
<dbReference type="OrthoDB" id="6247875at2759"/>
<evidence type="ECO:0000313" key="4">
    <source>
        <dbReference type="EMBL" id="CAG8465821.1"/>
    </source>
</evidence>
<keyword evidence="1" id="KW-0238">DNA-binding</keyword>
<dbReference type="SUPFAM" id="SSF47095">
    <property type="entry name" value="HMG-box"/>
    <property type="match status" value="1"/>
</dbReference>
<feature type="DNA-binding region" description="HMG box" evidence="1">
    <location>
        <begin position="49"/>
        <end position="116"/>
    </location>
</feature>
<evidence type="ECO:0000256" key="2">
    <source>
        <dbReference type="SAM" id="MobiDB-lite"/>
    </source>
</evidence>
<sequence>MAKSNRKQVNTKRKPASKRNRNIPNIEINLPFPPKVELEDLFPKSKTVSLRTLNAFFIYRKVITAELKKNHVLCWSIISSIASSRWRIEDSGVKQHYRELAEHAKVLYRSKHPLYVHHGKNAAESAMMLQDNDEKSAPKQFIFVNEFDTNNKVAGQQDASDQVEVAEPLNDHNNYDYEQNISSYTVVNPPNPSAFDLVDYLYGDTCNYSMTTLLHDEELIYYMMNGSWFPQD</sequence>
<dbReference type="Gene3D" id="1.10.30.10">
    <property type="entry name" value="High mobility group box domain"/>
    <property type="match status" value="1"/>
</dbReference>
<name>A0A9N8YZE3_9GLOM</name>
<comment type="caution">
    <text evidence="4">The sequence shown here is derived from an EMBL/GenBank/DDBJ whole genome shotgun (WGS) entry which is preliminary data.</text>
</comment>
<dbReference type="Proteomes" id="UP000789570">
    <property type="component" value="Unassembled WGS sequence"/>
</dbReference>
<keyword evidence="5" id="KW-1185">Reference proteome</keyword>
<feature type="region of interest" description="Disordered" evidence="2">
    <location>
        <begin position="1"/>
        <end position="22"/>
    </location>
</feature>